<sequence length="205" mass="23451">MQFNTYFLRALHDAKIADIRKKYPSRKGFSVRQHVEIDKGLETDVLVKKKGAKTTIFEIVTLPILPDKQDKIEKLRQRAIAKDYDFRLIAIAKPIEPSVEIEWLNEALLDYFIENQPNTIDSLAKNAEYEDLETDIQSLSITDEKSSAYVNGSVFVNLKSGHHAEIKDDDEEISSHSFPFQGKLLLNLQQKKIEDAQVIIDTLSC</sequence>
<evidence type="ECO:0000313" key="2">
    <source>
        <dbReference type="EMBL" id="OAD20081.1"/>
    </source>
</evidence>
<gene>
    <name evidence="2" type="ORF">THIOM_004240</name>
</gene>
<comment type="caution">
    <text evidence="2">The sequence shown here is derived from an EMBL/GenBank/DDBJ whole genome shotgun (WGS) entry which is preliminary data.</text>
</comment>
<dbReference type="AlphaFoldDB" id="A0A176RWE0"/>
<dbReference type="Pfam" id="PF18166">
    <property type="entry name" value="pP_pnuc_2"/>
    <property type="match status" value="1"/>
</dbReference>
<feature type="domain" description="Predicted pPIWI-associating nuclease group 2" evidence="1">
    <location>
        <begin position="103"/>
        <end position="203"/>
    </location>
</feature>
<dbReference type="InterPro" id="IPR041584">
    <property type="entry name" value="Put_pPIWI_pnuc_2"/>
</dbReference>
<keyword evidence="3" id="KW-1185">Reference proteome</keyword>
<proteinExistence type="predicted"/>
<protein>
    <recommendedName>
        <fullName evidence="1">Predicted pPIWI-associating nuclease group 2 domain-containing protein</fullName>
    </recommendedName>
</protein>
<evidence type="ECO:0000259" key="1">
    <source>
        <dbReference type="Pfam" id="PF18166"/>
    </source>
</evidence>
<evidence type="ECO:0000313" key="3">
    <source>
        <dbReference type="Proteomes" id="UP000076962"/>
    </source>
</evidence>
<accession>A0A176RWE0</accession>
<dbReference type="Proteomes" id="UP000076962">
    <property type="component" value="Unassembled WGS sequence"/>
</dbReference>
<name>A0A176RWE0_9GAMM</name>
<organism evidence="2 3">
    <name type="scientific">Candidatus Thiomargarita nelsonii</name>
    <dbReference type="NCBI Taxonomy" id="1003181"/>
    <lineage>
        <taxon>Bacteria</taxon>
        <taxon>Pseudomonadati</taxon>
        <taxon>Pseudomonadota</taxon>
        <taxon>Gammaproteobacteria</taxon>
        <taxon>Thiotrichales</taxon>
        <taxon>Thiotrichaceae</taxon>
        <taxon>Thiomargarita</taxon>
    </lineage>
</organism>
<reference evidence="2 3" key="1">
    <citation type="submission" date="2016-05" db="EMBL/GenBank/DDBJ databases">
        <title>Single-cell genome of chain-forming Candidatus Thiomargarita nelsonii and comparison to other large sulfur-oxidizing bacteria.</title>
        <authorList>
            <person name="Winkel M."/>
            <person name="Salman V."/>
            <person name="Woyke T."/>
            <person name="Schulz-Vogt H."/>
            <person name="Richter M."/>
            <person name="Flood B."/>
            <person name="Bailey J."/>
            <person name="Amann R."/>
            <person name="Mussmann M."/>
        </authorList>
    </citation>
    <scope>NUCLEOTIDE SEQUENCE [LARGE SCALE GENOMIC DNA]</scope>
    <source>
        <strain evidence="2 3">THI036</strain>
    </source>
</reference>
<dbReference type="EMBL" id="LUTY01002559">
    <property type="protein sequence ID" value="OAD20081.1"/>
    <property type="molecule type" value="Genomic_DNA"/>
</dbReference>